<comment type="caution">
    <text evidence="9">The sequence shown here is derived from an EMBL/GenBank/DDBJ whole genome shotgun (WGS) entry which is preliminary data.</text>
</comment>
<dbReference type="PROSITE" id="PS50090">
    <property type="entry name" value="MYB_LIKE"/>
    <property type="match status" value="1"/>
</dbReference>
<evidence type="ECO:0000256" key="7">
    <source>
        <dbReference type="SAM" id="MobiDB-lite"/>
    </source>
</evidence>
<evidence type="ECO:0000313" key="10">
    <source>
        <dbReference type="Proteomes" id="UP000825729"/>
    </source>
</evidence>
<reference evidence="9 10" key="1">
    <citation type="submission" date="2021-07" db="EMBL/GenBank/DDBJ databases">
        <title>The Aristolochia fimbriata genome: insights into angiosperm evolution, floral development and chemical biosynthesis.</title>
        <authorList>
            <person name="Jiao Y."/>
        </authorList>
    </citation>
    <scope>NUCLEOTIDE SEQUENCE [LARGE SCALE GENOMIC DNA]</scope>
    <source>
        <strain evidence="9">IBCAS-2021</strain>
        <tissue evidence="9">Leaf</tissue>
    </source>
</reference>
<protein>
    <recommendedName>
        <fullName evidence="8">Myb-like domain-containing protein</fullName>
    </recommendedName>
</protein>
<dbReference type="Pfam" id="PF13837">
    <property type="entry name" value="Myb_DNA-bind_4"/>
    <property type="match status" value="1"/>
</dbReference>
<dbReference type="EMBL" id="JAINDJ010000004">
    <property type="protein sequence ID" value="KAG9448559.1"/>
    <property type="molecule type" value="Genomic_DNA"/>
</dbReference>
<organism evidence="9 10">
    <name type="scientific">Aristolochia fimbriata</name>
    <name type="common">White veined hardy Dutchman's pipe vine</name>
    <dbReference type="NCBI Taxonomy" id="158543"/>
    <lineage>
        <taxon>Eukaryota</taxon>
        <taxon>Viridiplantae</taxon>
        <taxon>Streptophyta</taxon>
        <taxon>Embryophyta</taxon>
        <taxon>Tracheophyta</taxon>
        <taxon>Spermatophyta</taxon>
        <taxon>Magnoliopsida</taxon>
        <taxon>Magnoliidae</taxon>
        <taxon>Piperales</taxon>
        <taxon>Aristolochiaceae</taxon>
        <taxon>Aristolochia</taxon>
    </lineage>
</organism>
<evidence type="ECO:0000256" key="4">
    <source>
        <dbReference type="ARBA" id="ARBA00023125"/>
    </source>
</evidence>
<dbReference type="Proteomes" id="UP000825729">
    <property type="component" value="Unassembled WGS sequence"/>
</dbReference>
<dbReference type="PANTHER" id="PTHR21654">
    <property type="entry name" value="FI21293P1"/>
    <property type="match status" value="1"/>
</dbReference>
<evidence type="ECO:0000256" key="1">
    <source>
        <dbReference type="ARBA" id="ARBA00004123"/>
    </source>
</evidence>
<keyword evidence="6" id="KW-0539">Nucleus</keyword>
<keyword evidence="10" id="KW-1185">Reference proteome</keyword>
<dbReference type="GO" id="GO:0006355">
    <property type="term" value="P:regulation of DNA-templated transcription"/>
    <property type="evidence" value="ECO:0007669"/>
    <property type="project" value="UniProtKB-ARBA"/>
</dbReference>
<evidence type="ECO:0000259" key="8">
    <source>
        <dbReference type="PROSITE" id="PS50090"/>
    </source>
</evidence>
<feature type="domain" description="Myb-like" evidence="8">
    <location>
        <begin position="417"/>
        <end position="476"/>
    </location>
</feature>
<name>A0AAV7EII7_ARIFI</name>
<feature type="region of interest" description="Disordered" evidence="7">
    <location>
        <begin position="175"/>
        <end position="203"/>
    </location>
</feature>
<dbReference type="FunFam" id="1.10.10.60:FF:000061">
    <property type="entry name" value="Trihelix transcription factor GT-2"/>
    <property type="match status" value="1"/>
</dbReference>
<accession>A0AAV7EII7</accession>
<dbReference type="SMART" id="SM00717">
    <property type="entry name" value="SANT"/>
    <property type="match status" value="1"/>
</dbReference>
<keyword evidence="2" id="KW-0677">Repeat</keyword>
<dbReference type="InterPro" id="IPR044822">
    <property type="entry name" value="Myb_DNA-bind_4"/>
</dbReference>
<evidence type="ECO:0000256" key="3">
    <source>
        <dbReference type="ARBA" id="ARBA00023015"/>
    </source>
</evidence>
<evidence type="ECO:0000256" key="6">
    <source>
        <dbReference type="ARBA" id="ARBA00023242"/>
    </source>
</evidence>
<gene>
    <name evidence="9" type="ORF">H6P81_008524</name>
</gene>
<feature type="region of interest" description="Disordered" evidence="7">
    <location>
        <begin position="67"/>
        <end position="118"/>
    </location>
</feature>
<dbReference type="PANTHER" id="PTHR21654:SF7">
    <property type="entry name" value="HOMEODOMAIN-LIKE SUPERFAMILY PROTEIN"/>
    <property type="match status" value="1"/>
</dbReference>
<dbReference type="AlphaFoldDB" id="A0AAV7EII7"/>
<evidence type="ECO:0000256" key="5">
    <source>
        <dbReference type="ARBA" id="ARBA00023163"/>
    </source>
</evidence>
<proteinExistence type="predicted"/>
<keyword evidence="4" id="KW-0238">DNA-binding</keyword>
<dbReference type="GO" id="GO:0003677">
    <property type="term" value="F:DNA binding"/>
    <property type="evidence" value="ECO:0007669"/>
    <property type="project" value="UniProtKB-KW"/>
</dbReference>
<evidence type="ECO:0000313" key="9">
    <source>
        <dbReference type="EMBL" id="KAG9448559.1"/>
    </source>
</evidence>
<sequence length="514" mass="58801">MGEPRFPPHPSPLIDAGAQSYDVLRSSDAPTPVEVQQLVGDGVSTAPYSYSRGWTFGGELSGNGCFSGDRWPSSKTAALPGVLPELEADPLPQNSTESSPRKAYRRPEEQVCSGDAKRQRKDEGDVYEIYERNVKDKMKTVDNQTCEAAAGPNCVLDDNSTRQVVEQLDVPVQISTEGPCCSPNNPVSKLSFSSSEDEETSFDVKEAKHKKRKKSSCKKLMYFFQELVKQMMMKQESLQKQLLDKLEKRENERIAREEAWRQQKMEAMRRNYELWAQERSRAASRDFSLISLLEKFLQQQNDLSKCTGVSQMEQDLRGTNDGNNNAFDSKEHHALPENRSHCEPHTAGQQIHLANSSRVEECVNNEDIRDNNECDTICEYKPSSMVQAHMWPQPAEEQLYLPKSNGSEEKILLGFHKKRWPSSEVQALIKLRIAFEHKFQTKTSRDQLWQEISRDLSSMGYNHSGKKCKEKWVNINKYFKKAKICGKLQSKDSSMCSYFRELDIFYEHGYQNSD</sequence>
<dbReference type="GO" id="GO:0005634">
    <property type="term" value="C:nucleus"/>
    <property type="evidence" value="ECO:0007669"/>
    <property type="project" value="UniProtKB-SubCell"/>
</dbReference>
<comment type="subcellular location">
    <subcellularLocation>
        <location evidence="1">Nucleus</location>
    </subcellularLocation>
</comment>
<feature type="compositionally biased region" description="Basic and acidic residues" evidence="7">
    <location>
        <begin position="105"/>
        <end position="118"/>
    </location>
</feature>
<dbReference type="CDD" id="cd12203">
    <property type="entry name" value="GT1"/>
    <property type="match status" value="1"/>
</dbReference>
<dbReference type="InterPro" id="IPR001005">
    <property type="entry name" value="SANT/Myb"/>
</dbReference>
<dbReference type="Gene3D" id="1.10.10.60">
    <property type="entry name" value="Homeodomain-like"/>
    <property type="match status" value="1"/>
</dbReference>
<evidence type="ECO:0000256" key="2">
    <source>
        <dbReference type="ARBA" id="ARBA00022737"/>
    </source>
</evidence>
<keyword evidence="5" id="KW-0804">Transcription</keyword>
<keyword evidence="3" id="KW-0805">Transcription regulation</keyword>